<dbReference type="AlphaFoldDB" id="F9ZQN3"/>
<dbReference type="STRING" id="990288.Atc_1985"/>
<protein>
    <recommendedName>
        <fullName evidence="1">Helix-turn-helix domain-containing protein</fullName>
    </recommendedName>
</protein>
<reference evidence="2 3" key="1">
    <citation type="journal article" date="2011" name="J. Genet. Genomics">
        <title>Unraveling the Acidithiobacillus caldus complete genome and its central metabolisms for carbon assimilation.</title>
        <authorList>
            <person name="You X.Y."/>
            <person name="Guo X."/>
            <person name="Zheng H.J."/>
            <person name="Zhang M.J."/>
            <person name="Liu L.J."/>
            <person name="Zhu Y.Q."/>
            <person name="Zhu B."/>
            <person name="Wang S.Y."/>
            <person name="Zhao G.P."/>
            <person name="Poetsch A."/>
            <person name="Jiang C.Y."/>
            <person name="Liu S.J."/>
        </authorList>
    </citation>
    <scope>NUCLEOTIDE SEQUENCE [LARGE SCALE GENOMIC DNA]</scope>
    <source>
        <strain evidence="2 3">SM-1</strain>
    </source>
</reference>
<dbReference type="Pfam" id="PF12728">
    <property type="entry name" value="HTH_17"/>
    <property type="match status" value="1"/>
</dbReference>
<dbReference type="GeneID" id="92931912"/>
<evidence type="ECO:0000313" key="3">
    <source>
        <dbReference type="Proteomes" id="UP000006135"/>
    </source>
</evidence>
<dbReference type="EMBL" id="CP002573">
    <property type="protein sequence ID" value="AEK58633.1"/>
    <property type="molecule type" value="Genomic_DNA"/>
</dbReference>
<keyword evidence="3" id="KW-1185">Reference proteome</keyword>
<dbReference type="RefSeq" id="WP_014003144.1">
    <property type="nucleotide sequence ID" value="NC_015850.1"/>
</dbReference>
<evidence type="ECO:0000259" key="1">
    <source>
        <dbReference type="Pfam" id="PF12728"/>
    </source>
</evidence>
<proteinExistence type="predicted"/>
<organism evidence="2 3">
    <name type="scientific">Acidithiobacillus caldus (strain SM-1)</name>
    <dbReference type="NCBI Taxonomy" id="990288"/>
    <lineage>
        <taxon>Bacteria</taxon>
        <taxon>Pseudomonadati</taxon>
        <taxon>Pseudomonadota</taxon>
        <taxon>Acidithiobacillia</taxon>
        <taxon>Acidithiobacillales</taxon>
        <taxon>Acidithiobacillaceae</taxon>
        <taxon>Acidithiobacillus</taxon>
    </lineage>
</organism>
<gene>
    <name evidence="2" type="ordered locus">Atc_1985</name>
</gene>
<dbReference type="InterPro" id="IPR009061">
    <property type="entry name" value="DNA-bd_dom_put_sf"/>
</dbReference>
<dbReference type="InterPro" id="IPR036388">
    <property type="entry name" value="WH-like_DNA-bd_sf"/>
</dbReference>
<dbReference type="HOGENOM" id="CLU_140176_9_3_6"/>
<accession>F9ZQN3</accession>
<evidence type="ECO:0000313" key="2">
    <source>
        <dbReference type="EMBL" id="AEK58633.1"/>
    </source>
</evidence>
<sequence length="86" mass="9783">MQPQSETVSQIMLEIARALNCPPEAIPAQVDETAAAQILNIKKSTLSNWRCTGRYHLPYIKTGRLVRYRIFDLAEWIARRRVGAEG</sequence>
<dbReference type="KEGG" id="acu:Atc_1985"/>
<dbReference type="InterPro" id="IPR041657">
    <property type="entry name" value="HTH_17"/>
</dbReference>
<dbReference type="SUPFAM" id="SSF46955">
    <property type="entry name" value="Putative DNA-binding domain"/>
    <property type="match status" value="1"/>
</dbReference>
<feature type="domain" description="Helix-turn-helix" evidence="1">
    <location>
        <begin position="35"/>
        <end position="81"/>
    </location>
</feature>
<name>F9ZQN3_ACICS</name>
<dbReference type="Gene3D" id="1.10.10.10">
    <property type="entry name" value="Winged helix-like DNA-binding domain superfamily/Winged helix DNA-binding domain"/>
    <property type="match status" value="1"/>
</dbReference>
<dbReference type="Proteomes" id="UP000006135">
    <property type="component" value="Chromosome"/>
</dbReference>